<organism evidence="1 2">
    <name type="scientific">Phytophthora megakarya</name>
    <dbReference type="NCBI Taxonomy" id="4795"/>
    <lineage>
        <taxon>Eukaryota</taxon>
        <taxon>Sar</taxon>
        <taxon>Stramenopiles</taxon>
        <taxon>Oomycota</taxon>
        <taxon>Peronosporomycetes</taxon>
        <taxon>Peronosporales</taxon>
        <taxon>Peronosporaceae</taxon>
        <taxon>Phytophthora</taxon>
    </lineage>
</organism>
<dbReference type="EMBL" id="NBNE01004545">
    <property type="protein sequence ID" value="OWZ05227.1"/>
    <property type="molecule type" value="Genomic_DNA"/>
</dbReference>
<keyword evidence="2" id="KW-1185">Reference proteome</keyword>
<reference evidence="2" key="1">
    <citation type="submission" date="2017-03" db="EMBL/GenBank/DDBJ databases">
        <title>Phytopthora megakarya and P. palmivora, two closely related causual agents of cacao black pod achieved similar genome size and gene model numbers by different mechanisms.</title>
        <authorList>
            <person name="Ali S."/>
            <person name="Shao J."/>
            <person name="Larry D.J."/>
            <person name="Kronmiller B."/>
            <person name="Shen D."/>
            <person name="Strem M.D."/>
            <person name="Melnick R.L."/>
            <person name="Guiltinan M.J."/>
            <person name="Tyler B.M."/>
            <person name="Meinhardt L.W."/>
            <person name="Bailey B.A."/>
        </authorList>
    </citation>
    <scope>NUCLEOTIDE SEQUENCE [LARGE SCALE GENOMIC DNA]</scope>
    <source>
        <strain evidence="2">zdho120</strain>
    </source>
</reference>
<proteinExistence type="predicted"/>
<comment type="caution">
    <text evidence="1">The sequence shown here is derived from an EMBL/GenBank/DDBJ whole genome shotgun (WGS) entry which is preliminary data.</text>
</comment>
<evidence type="ECO:0000313" key="2">
    <source>
        <dbReference type="Proteomes" id="UP000198211"/>
    </source>
</evidence>
<gene>
    <name evidence="1" type="ORF">PHMEG_00022724</name>
</gene>
<name>A0A225VKD6_9STRA</name>
<evidence type="ECO:0000313" key="1">
    <source>
        <dbReference type="EMBL" id="OWZ05227.1"/>
    </source>
</evidence>
<dbReference type="AlphaFoldDB" id="A0A225VKD6"/>
<protein>
    <submittedName>
        <fullName evidence="1">Uncharacterized protein</fullName>
    </submittedName>
</protein>
<dbReference type="Proteomes" id="UP000198211">
    <property type="component" value="Unassembled WGS sequence"/>
</dbReference>
<accession>A0A225VKD6</accession>
<sequence length="60" mass="6418">MDSKSRVILARNAKMSEYNGVRSVNLGAGCAVYLELLHPGPVPLATWYTSLASSFAFGSI</sequence>